<dbReference type="InterPro" id="IPR000700">
    <property type="entry name" value="PAS-assoc_C"/>
</dbReference>
<evidence type="ECO:0000256" key="17">
    <source>
        <dbReference type="ARBA" id="ARBA00047899"/>
    </source>
</evidence>
<dbReference type="GO" id="GO:0007623">
    <property type="term" value="P:circadian rhythm"/>
    <property type="evidence" value="ECO:0007669"/>
    <property type="project" value="UniProtKB-ARBA"/>
</dbReference>
<keyword evidence="6" id="KW-0600">Photoreceptor protein</keyword>
<evidence type="ECO:0000256" key="13">
    <source>
        <dbReference type="ARBA" id="ARBA00022777"/>
    </source>
</evidence>
<feature type="region of interest" description="Disordered" evidence="20">
    <location>
        <begin position="1"/>
        <end position="76"/>
    </location>
</feature>
<dbReference type="GO" id="GO:0009902">
    <property type="term" value="P:chloroplast relocation"/>
    <property type="evidence" value="ECO:0007669"/>
    <property type="project" value="UniProtKB-ARBA"/>
</dbReference>
<feature type="region of interest" description="Disordered" evidence="20">
    <location>
        <begin position="322"/>
        <end position="388"/>
    </location>
</feature>
<dbReference type="GO" id="GO:0009638">
    <property type="term" value="P:phototropism"/>
    <property type="evidence" value="ECO:0007669"/>
    <property type="project" value="UniProtKB-ARBA"/>
</dbReference>
<comment type="catalytic activity">
    <reaction evidence="17">
        <text>L-threonyl-[protein] + ATP = O-phospho-L-threonyl-[protein] + ADP + H(+)</text>
        <dbReference type="Rhea" id="RHEA:46608"/>
        <dbReference type="Rhea" id="RHEA-COMP:11060"/>
        <dbReference type="Rhea" id="RHEA-COMP:11605"/>
        <dbReference type="ChEBI" id="CHEBI:15378"/>
        <dbReference type="ChEBI" id="CHEBI:30013"/>
        <dbReference type="ChEBI" id="CHEBI:30616"/>
        <dbReference type="ChEBI" id="CHEBI:61977"/>
        <dbReference type="ChEBI" id="CHEBI:456216"/>
        <dbReference type="EC" id="2.7.11.1"/>
    </reaction>
</comment>
<dbReference type="InterPro" id="IPR008271">
    <property type="entry name" value="Ser/Thr_kinase_AS"/>
</dbReference>
<dbReference type="InterPro" id="IPR017441">
    <property type="entry name" value="Protein_kinase_ATP_BS"/>
</dbReference>
<dbReference type="SMART" id="SM00220">
    <property type="entry name" value="S_TKc"/>
    <property type="match status" value="1"/>
</dbReference>
<feature type="domain" description="PAS" evidence="22">
    <location>
        <begin position="421"/>
        <end position="494"/>
    </location>
</feature>
<dbReference type="FunFam" id="3.30.450.20:FF:000036">
    <property type="entry name" value="Putative LOV domain-containing protein"/>
    <property type="match status" value="1"/>
</dbReference>
<keyword evidence="14 19" id="KW-0067">ATP-binding</keyword>
<dbReference type="PROSITE" id="PS50011">
    <property type="entry name" value="PROTEIN_KINASE_DOM"/>
    <property type="match status" value="1"/>
</dbReference>
<dbReference type="FunFam" id="3.30.450.20:FF:000002">
    <property type="entry name" value="LOV domain-containing protein"/>
    <property type="match status" value="1"/>
</dbReference>
<accession>A0A126WY52</accession>
<feature type="domain" description="PAC" evidence="23">
    <location>
        <begin position="213"/>
        <end position="267"/>
    </location>
</feature>
<dbReference type="GO" id="GO:0010181">
    <property type="term" value="F:FMN binding"/>
    <property type="evidence" value="ECO:0007669"/>
    <property type="project" value="UniProtKB-ARBA"/>
</dbReference>
<feature type="compositionally biased region" description="Polar residues" evidence="20">
    <location>
        <begin position="1"/>
        <end position="15"/>
    </location>
</feature>
<evidence type="ECO:0000256" key="5">
    <source>
        <dbReference type="ARBA" id="ARBA00022527"/>
    </source>
</evidence>
<comment type="subcellular location">
    <subcellularLocation>
        <location evidence="2">Cell membrane</location>
        <topology evidence="2">Peripheral membrane protein</topology>
    </subcellularLocation>
</comment>
<evidence type="ECO:0000259" key="21">
    <source>
        <dbReference type="PROSITE" id="PS50011"/>
    </source>
</evidence>
<keyword evidence="11" id="KW-0677">Repeat</keyword>
<evidence type="ECO:0000256" key="16">
    <source>
        <dbReference type="ARBA" id="ARBA00023170"/>
    </source>
</evidence>
<evidence type="ECO:0000256" key="10">
    <source>
        <dbReference type="ARBA" id="ARBA00022679"/>
    </source>
</evidence>
<sequence length="958" mass="107865">MKLSNLSPNDQSASKEQQRPIKVFELKPSHEKGQSSTSTKKWMAFEGESNGNSNIKVSDESNGTNKERKGDKILTGASIAERTAEWGLVVKSGVGEGSFKAVSLRPSGDGERSKNSSERFAAESTRTSEESESGVFPRVSQELKAALATLQQTFVVSDATKPECPIMYASSGFFSMTGYSSKEVIGRNCRFLQGPETDRNEVAKIRDAVREGKSYCGRLLNYKKDGTPFWNLLTITPIKDDNGKTIKFIGMQVEVSKYTEGVNEKALRPNGLPKSLIRYDARQKDKALGSITEVVQTVKHPQSHFRSISHDAINKLEDHEKFNLDSPLPNSPQVDSKSTPGRQTPQVEYKSNLSQPSSALEAGKKSRKSGGTSFMGLKVRSPSLSGKQELQPFMPLEDLMTKDIERTDSLERTERERDIRQGIDLATTLERIEKNFVITDPRIPDNPIIFASDSFLELTEYTREEILGRNCRFLQGPETDQATVQKIRDAIREQREITVQLINYTKSGRKFWNLFHLQPMRDQKGELQYFIGVQLDGSDHMEPLRNRLSEKTEQQSTKMVKATAENVDEAVRELPDANLRPEDLWEIHSKPVFPRPHKKNNSSWMAIQKITTRGEKIGLQHFKPIKPLGCGDTGSVHLVELQGTGEYYAMKAMEKSVMLNRNKVHRACIEREIISLLDHPFLPALYASFQTPTHICLITDFCPGGELFALLDKQPMKIFKEESARFYAAEVVIGLEYLHCLGIIYRDLKPENILLQKDGHVVLTDFDLSFMTSCKPQVVKHPPPNPRRRSRSQPLPTFLAEPVAQSNSFVGTEEYIAPEIITGTGHSSAIDWWALGILMYEMLYGRTPFRGKNRQKTFANILRKDLTFPSSIPASLAARQLINALLNRDPRSRLGSNNGANEIKQHPFFRGINWPLIRCMSPPPLEAPLELIGKDPKAKEVNWEDDGVLVSSMDMDIF</sequence>
<comment type="similarity">
    <text evidence="3">Belongs to the protein kinase superfamily. AGC Ser/Thr protein kinase family.</text>
</comment>
<comment type="cofactor">
    <cofactor evidence="1">
        <name>FMN</name>
        <dbReference type="ChEBI" id="CHEBI:58210"/>
    </cofactor>
</comment>
<dbReference type="EC" id="2.7.11.1" evidence="4"/>
<dbReference type="Gene3D" id="1.10.510.10">
    <property type="entry name" value="Transferase(Phosphotransferase) domain 1"/>
    <property type="match status" value="1"/>
</dbReference>
<dbReference type="InterPro" id="IPR011009">
    <property type="entry name" value="Kinase-like_dom_sf"/>
</dbReference>
<dbReference type="PROSITE" id="PS50112">
    <property type="entry name" value="PAS"/>
    <property type="match status" value="2"/>
</dbReference>
<comment type="catalytic activity">
    <reaction evidence="18">
        <text>L-seryl-[protein] + ATP = O-phospho-L-seryl-[protein] + ADP + H(+)</text>
        <dbReference type="Rhea" id="RHEA:17989"/>
        <dbReference type="Rhea" id="RHEA-COMP:9863"/>
        <dbReference type="Rhea" id="RHEA-COMP:11604"/>
        <dbReference type="ChEBI" id="CHEBI:15378"/>
        <dbReference type="ChEBI" id="CHEBI:29999"/>
        <dbReference type="ChEBI" id="CHEBI:30616"/>
        <dbReference type="ChEBI" id="CHEBI:83421"/>
        <dbReference type="ChEBI" id="CHEBI:456216"/>
        <dbReference type="EC" id="2.7.11.1"/>
    </reaction>
</comment>
<evidence type="ECO:0000256" key="19">
    <source>
        <dbReference type="PROSITE-ProRule" id="PRU10141"/>
    </source>
</evidence>
<dbReference type="InterPro" id="IPR001610">
    <property type="entry name" value="PAC"/>
</dbReference>
<protein>
    <recommendedName>
        <fullName evidence="4">non-specific serine/threonine protein kinase</fullName>
        <ecNumber evidence="4">2.7.11.1</ecNumber>
    </recommendedName>
</protein>
<evidence type="ECO:0000256" key="18">
    <source>
        <dbReference type="ARBA" id="ARBA00048679"/>
    </source>
</evidence>
<evidence type="ECO:0000256" key="3">
    <source>
        <dbReference type="ARBA" id="ARBA00009903"/>
    </source>
</evidence>
<keyword evidence="16" id="KW-0675">Receptor</keyword>
<feature type="domain" description="Protein kinase" evidence="21">
    <location>
        <begin position="622"/>
        <end position="909"/>
    </location>
</feature>
<evidence type="ECO:0000313" key="24">
    <source>
        <dbReference type="EMBL" id="AML77406.1"/>
    </source>
</evidence>
<dbReference type="GO" id="GO:0004674">
    <property type="term" value="F:protein serine/threonine kinase activity"/>
    <property type="evidence" value="ECO:0007669"/>
    <property type="project" value="UniProtKB-KW"/>
</dbReference>
<dbReference type="InterPro" id="IPR035965">
    <property type="entry name" value="PAS-like_dom_sf"/>
</dbReference>
<keyword evidence="13" id="KW-0418">Kinase</keyword>
<dbReference type="FunFam" id="3.30.200.20:FF:000133">
    <property type="entry name" value="LOV domain-containing protein"/>
    <property type="match status" value="1"/>
</dbReference>
<evidence type="ECO:0000256" key="11">
    <source>
        <dbReference type="ARBA" id="ARBA00022737"/>
    </source>
</evidence>
<evidence type="ECO:0000256" key="7">
    <source>
        <dbReference type="ARBA" id="ARBA00022606"/>
    </source>
</evidence>
<organism evidence="24">
    <name type="scientific">Quassia amara</name>
    <name type="common">Surinam quassia</name>
    <dbReference type="NCBI Taxonomy" id="43725"/>
    <lineage>
        <taxon>Eukaryota</taxon>
        <taxon>Viridiplantae</taxon>
        <taxon>Streptophyta</taxon>
        <taxon>Embryophyta</taxon>
        <taxon>Tracheophyta</taxon>
        <taxon>Spermatophyta</taxon>
        <taxon>Magnoliopsida</taxon>
        <taxon>eudicotyledons</taxon>
        <taxon>Gunneridae</taxon>
        <taxon>Pentapetalae</taxon>
        <taxon>rosids</taxon>
        <taxon>malvids</taxon>
        <taxon>Sapindales</taxon>
        <taxon>Simaroubaceae</taxon>
        <taxon>Quassia</taxon>
    </lineage>
</organism>
<dbReference type="SMART" id="SM00086">
    <property type="entry name" value="PAC"/>
    <property type="match status" value="2"/>
</dbReference>
<evidence type="ECO:0000256" key="15">
    <source>
        <dbReference type="ARBA" id="ARBA00022991"/>
    </source>
</evidence>
<dbReference type="FunFam" id="1.10.510.10:FF:000265">
    <property type="entry name" value="Putative LOV domain-containing protein"/>
    <property type="match status" value="1"/>
</dbReference>
<reference evidence="24" key="1">
    <citation type="journal article" date="2016" name="Proc. Natl. Acad. Sci. U.S.A.">
        <title>Functional and topological diversity of LOV domain photoreceptors.</title>
        <authorList>
            <person name="Glantz S.T."/>
            <person name="Carpenter E.J."/>
            <person name="Melkonian M."/>
            <person name="Gardner K.H."/>
            <person name="Boyden E.S."/>
            <person name="Wong G.K."/>
            <person name="Chow B.Y."/>
        </authorList>
    </citation>
    <scope>NUCLEOTIDE SEQUENCE</scope>
    <source>
        <strain evidence="24">IKFD_2054655</strain>
    </source>
</reference>
<dbReference type="PROSITE" id="PS50113">
    <property type="entry name" value="PAC"/>
    <property type="match status" value="2"/>
</dbReference>
<dbReference type="GO" id="GO:0005524">
    <property type="term" value="F:ATP binding"/>
    <property type="evidence" value="ECO:0007669"/>
    <property type="project" value="UniProtKB-UniRule"/>
</dbReference>
<feature type="compositionally biased region" description="Basic and acidic residues" evidence="20">
    <location>
        <begin position="108"/>
        <end position="129"/>
    </location>
</feature>
<evidence type="ECO:0000256" key="2">
    <source>
        <dbReference type="ARBA" id="ARBA00004202"/>
    </source>
</evidence>
<keyword evidence="9" id="KW-0288">FMN</keyword>
<evidence type="ECO:0000256" key="8">
    <source>
        <dbReference type="ARBA" id="ARBA00022630"/>
    </source>
</evidence>
<evidence type="ECO:0000256" key="4">
    <source>
        <dbReference type="ARBA" id="ARBA00012513"/>
    </source>
</evidence>
<dbReference type="InterPro" id="IPR000014">
    <property type="entry name" value="PAS"/>
</dbReference>
<dbReference type="PROSITE" id="PS00107">
    <property type="entry name" value="PROTEIN_KINASE_ATP"/>
    <property type="match status" value="1"/>
</dbReference>
<dbReference type="GO" id="GO:0005886">
    <property type="term" value="C:plasma membrane"/>
    <property type="evidence" value="ECO:0007669"/>
    <property type="project" value="UniProtKB-SubCell"/>
</dbReference>
<evidence type="ECO:0000256" key="14">
    <source>
        <dbReference type="ARBA" id="ARBA00022840"/>
    </source>
</evidence>
<feature type="binding site" evidence="19">
    <location>
        <position position="651"/>
    </location>
    <ligand>
        <name>ATP</name>
        <dbReference type="ChEBI" id="CHEBI:30616"/>
    </ligand>
</feature>
<keyword evidence="15" id="KW-0157">Chromophore</keyword>
<feature type="domain" description="PAS" evidence="22">
    <location>
        <begin position="139"/>
        <end position="212"/>
    </location>
</feature>
<evidence type="ECO:0000256" key="12">
    <source>
        <dbReference type="ARBA" id="ARBA00022741"/>
    </source>
</evidence>
<keyword evidence="12 19" id="KW-0547">Nucleotide-binding</keyword>
<feature type="compositionally biased region" description="Basic and acidic residues" evidence="20">
    <location>
        <begin position="16"/>
        <end position="33"/>
    </location>
</feature>
<keyword evidence="8" id="KW-0285">Flavoprotein</keyword>
<dbReference type="SUPFAM" id="SSF55785">
    <property type="entry name" value="PYP-like sensor domain (PAS domain)"/>
    <property type="match status" value="2"/>
</dbReference>
<evidence type="ECO:0000256" key="9">
    <source>
        <dbReference type="ARBA" id="ARBA00022643"/>
    </source>
</evidence>
<evidence type="ECO:0000256" key="6">
    <source>
        <dbReference type="ARBA" id="ARBA00022543"/>
    </source>
</evidence>
<evidence type="ECO:0000256" key="1">
    <source>
        <dbReference type="ARBA" id="ARBA00001917"/>
    </source>
</evidence>
<feature type="domain" description="PAC" evidence="23">
    <location>
        <begin position="495"/>
        <end position="549"/>
    </location>
</feature>
<dbReference type="PROSITE" id="PS00108">
    <property type="entry name" value="PROTEIN_KINASE_ST"/>
    <property type="match status" value="1"/>
</dbReference>
<proteinExistence type="evidence at transcript level"/>
<feature type="compositionally biased region" description="Polar residues" evidence="20">
    <location>
        <begin position="49"/>
        <end position="64"/>
    </location>
</feature>
<dbReference type="Pfam" id="PF13426">
    <property type="entry name" value="PAS_9"/>
    <property type="match status" value="2"/>
</dbReference>
<feature type="compositionally biased region" description="Polar residues" evidence="20">
    <location>
        <begin position="331"/>
        <end position="358"/>
    </location>
</feature>
<dbReference type="GO" id="GO:0009882">
    <property type="term" value="F:blue light photoreceptor activity"/>
    <property type="evidence" value="ECO:0007669"/>
    <property type="project" value="UniProtKB-ARBA"/>
</dbReference>
<evidence type="ECO:0000259" key="23">
    <source>
        <dbReference type="PROSITE" id="PS50113"/>
    </source>
</evidence>
<name>A0A126WY52_QUAAM</name>
<dbReference type="AlphaFoldDB" id="A0A126WY52"/>
<dbReference type="CDD" id="cd00130">
    <property type="entry name" value="PAS"/>
    <property type="match status" value="2"/>
</dbReference>
<feature type="region of interest" description="Disordered" evidence="20">
    <location>
        <begin position="100"/>
        <end position="136"/>
    </location>
</feature>
<dbReference type="GO" id="GO:0042802">
    <property type="term" value="F:identical protein binding"/>
    <property type="evidence" value="ECO:0007669"/>
    <property type="project" value="UniProtKB-ARBA"/>
</dbReference>
<dbReference type="SUPFAM" id="SSF56112">
    <property type="entry name" value="Protein kinase-like (PK-like)"/>
    <property type="match status" value="1"/>
</dbReference>
<dbReference type="CDD" id="cd05574">
    <property type="entry name" value="STKc_phototropin_like"/>
    <property type="match status" value="1"/>
</dbReference>
<dbReference type="NCBIfam" id="TIGR00229">
    <property type="entry name" value="sensory_box"/>
    <property type="match status" value="2"/>
</dbReference>
<evidence type="ECO:0000259" key="22">
    <source>
        <dbReference type="PROSITE" id="PS50112"/>
    </source>
</evidence>
<evidence type="ECO:0000256" key="20">
    <source>
        <dbReference type="SAM" id="MobiDB-lite"/>
    </source>
</evidence>
<dbReference type="Gene3D" id="3.30.200.20">
    <property type="entry name" value="Phosphorylase Kinase, domain 1"/>
    <property type="match status" value="1"/>
</dbReference>
<keyword evidence="10" id="KW-0808">Transferase</keyword>
<dbReference type="Pfam" id="PF00069">
    <property type="entry name" value="Pkinase"/>
    <property type="match status" value="1"/>
</dbReference>
<dbReference type="EMBL" id="KU699455">
    <property type="protein sequence ID" value="AML77406.1"/>
    <property type="molecule type" value="mRNA"/>
</dbReference>
<dbReference type="InterPro" id="IPR000719">
    <property type="entry name" value="Prot_kinase_dom"/>
</dbReference>
<keyword evidence="7" id="KW-0716">Sensory transduction</keyword>
<keyword evidence="5" id="KW-0723">Serine/threonine-protein kinase</keyword>
<dbReference type="Gene3D" id="3.30.450.20">
    <property type="entry name" value="PAS domain"/>
    <property type="match status" value="2"/>
</dbReference>
<dbReference type="PANTHER" id="PTHR45637">
    <property type="entry name" value="FLIPPASE KINASE 1-RELATED"/>
    <property type="match status" value="1"/>
</dbReference>
<dbReference type="SMART" id="SM00091">
    <property type="entry name" value="PAS"/>
    <property type="match status" value="2"/>
</dbReference>